<reference evidence="2" key="1">
    <citation type="submission" date="2012-09" db="EMBL/GenBank/DDBJ databases">
        <title>Metagenomic Characterization of a Microbial Community in Wastewater Detects High Levels of Antibiotic Resistance.</title>
        <authorList>
            <person name="Abrams M."/>
            <person name="Caldwell A."/>
            <person name="Vandaei E."/>
            <person name="Lee W."/>
            <person name="Perrott J."/>
            <person name="Khan S.Y."/>
            <person name="Ta J."/>
            <person name="Romero D."/>
            <person name="Nguyen V."/>
            <person name="Pourmand N."/>
            <person name="Ouverney C.C."/>
        </authorList>
    </citation>
    <scope>NUCLEOTIDE SEQUENCE</scope>
</reference>
<evidence type="ECO:0000313" key="2">
    <source>
        <dbReference type="EMBL" id="AGC71604.1"/>
    </source>
</evidence>
<feature type="transmembrane region" description="Helical" evidence="1">
    <location>
        <begin position="436"/>
        <end position="453"/>
    </location>
</feature>
<keyword evidence="1" id="KW-1133">Transmembrane helix</keyword>
<name>L7VVP3_9BACT</name>
<dbReference type="AlphaFoldDB" id="L7VVP3"/>
<accession>L7VVP3</accession>
<feature type="transmembrane region" description="Helical" evidence="1">
    <location>
        <begin position="107"/>
        <end position="124"/>
    </location>
</feature>
<proteinExistence type="predicted"/>
<feature type="transmembrane region" description="Helical" evidence="1">
    <location>
        <begin position="294"/>
        <end position="316"/>
    </location>
</feature>
<sequence length="466" mass="50337">MIRGTEENHQDSAQRSILVWATFLLTLAVVVNPVGPKLGFLFVPLAAVVIGMFGILSSKTFDGRTSGRKNSIKLADLALLEVSLVGSSLMVFVMFTDEKWSTFDVRNFGVASIIAVLIGIYVYIQSRSRMGLFAACVFALGTLIFFGVAQSETRIDVLVFLNDGVHALLSGVNPWGLSFISPYPPELTSQYYGETVHAGQHLLFGFPYPSPPLLVATLGLPLGDVRLGAVVLHLLASLALYVTANDGRGALLSCLYLLSPGAFWTARTGWTELIGASLLALLVCALYRNSRVSAVLLGLIASSKQYFAFFVPLSLLLVPSARKLKGGLLQSIGLVFLTGLLAIVPFYLWDPPAFLNSVVVLQFNQPWRSDSFSLLVWWGENVTEVPALLISVLPLSVALCVSLLLGLKAPKTPWSFSASLGIAMCSMVLLSKQAFANYYSFAAAAVLIAAILYRKSDLLLEDSVSR</sequence>
<feature type="transmembrane region" description="Helical" evidence="1">
    <location>
        <begin position="230"/>
        <end position="258"/>
    </location>
</feature>
<feature type="transmembrane region" description="Helical" evidence="1">
    <location>
        <begin position="77"/>
        <end position="95"/>
    </location>
</feature>
<feature type="transmembrane region" description="Helical" evidence="1">
    <location>
        <begin position="328"/>
        <end position="349"/>
    </location>
</feature>
<keyword evidence="1" id="KW-0472">Membrane</keyword>
<dbReference type="EMBL" id="JX649877">
    <property type="protein sequence ID" value="AGC71604.1"/>
    <property type="molecule type" value="Genomic_DNA"/>
</dbReference>
<organism evidence="2">
    <name type="scientific">uncultured bacterium A1Q1_fos_1053</name>
    <dbReference type="NCBI Taxonomy" id="1256539"/>
    <lineage>
        <taxon>Bacteria</taxon>
        <taxon>environmental samples</taxon>
    </lineage>
</organism>
<protein>
    <recommendedName>
        <fullName evidence="3">DUF2029 domain-containing protein</fullName>
    </recommendedName>
</protein>
<keyword evidence="1" id="KW-0812">Transmembrane</keyword>
<feature type="transmembrane region" description="Helical" evidence="1">
    <location>
        <begin position="385"/>
        <end position="407"/>
    </location>
</feature>
<feature type="transmembrane region" description="Helical" evidence="1">
    <location>
        <begin position="12"/>
        <end position="32"/>
    </location>
</feature>
<evidence type="ECO:0008006" key="3">
    <source>
        <dbReference type="Google" id="ProtNLM"/>
    </source>
</evidence>
<evidence type="ECO:0000256" key="1">
    <source>
        <dbReference type="SAM" id="Phobius"/>
    </source>
</evidence>
<feature type="transmembrane region" description="Helical" evidence="1">
    <location>
        <begin position="131"/>
        <end position="149"/>
    </location>
</feature>
<feature type="transmembrane region" description="Helical" evidence="1">
    <location>
        <begin position="38"/>
        <end position="56"/>
    </location>
</feature>